<dbReference type="RefSeq" id="XP_022158107.1">
    <property type="nucleotide sequence ID" value="XM_022302415.1"/>
</dbReference>
<dbReference type="InterPro" id="IPR029058">
    <property type="entry name" value="AB_hydrolase_fold"/>
</dbReference>
<dbReference type="PANTHER" id="PTHR11247">
    <property type="entry name" value="PALMITOYL-PROTEIN THIOESTERASE/DOLICHYLDIPHOSPHATASE 1"/>
    <property type="match status" value="1"/>
</dbReference>
<dbReference type="GO" id="GO:0016790">
    <property type="term" value="F:thiolester hydrolase activity"/>
    <property type="evidence" value="ECO:0007669"/>
    <property type="project" value="TreeGrafter"/>
</dbReference>
<dbReference type="GeneID" id="111024667"/>
<keyword evidence="2" id="KW-1185">Reference proteome</keyword>
<dbReference type="PANTHER" id="PTHR11247:SF8">
    <property type="entry name" value="PALMITOYL-PROTEIN THIOESTERASE 1"/>
    <property type="match status" value="1"/>
</dbReference>
<evidence type="ECO:0000313" key="3">
    <source>
        <dbReference type="RefSeq" id="XP_022158107.1"/>
    </source>
</evidence>
<reference evidence="3" key="1">
    <citation type="submission" date="2025-08" db="UniProtKB">
        <authorList>
            <consortium name="RefSeq"/>
        </authorList>
    </citation>
    <scope>IDENTIFICATION</scope>
    <source>
        <strain evidence="3">OHB3-1</strain>
    </source>
</reference>
<evidence type="ECO:0000256" key="1">
    <source>
        <dbReference type="ARBA" id="ARBA00022801"/>
    </source>
</evidence>
<organism evidence="2 3">
    <name type="scientific">Momordica charantia</name>
    <name type="common">Bitter gourd</name>
    <name type="synonym">Balsam pear</name>
    <dbReference type="NCBI Taxonomy" id="3673"/>
    <lineage>
        <taxon>Eukaryota</taxon>
        <taxon>Viridiplantae</taxon>
        <taxon>Streptophyta</taxon>
        <taxon>Embryophyta</taxon>
        <taxon>Tracheophyta</taxon>
        <taxon>Spermatophyta</taxon>
        <taxon>Magnoliopsida</taxon>
        <taxon>eudicotyledons</taxon>
        <taxon>Gunneridae</taxon>
        <taxon>Pentapetalae</taxon>
        <taxon>rosids</taxon>
        <taxon>fabids</taxon>
        <taxon>Cucurbitales</taxon>
        <taxon>Cucurbitaceae</taxon>
        <taxon>Momordiceae</taxon>
        <taxon>Momordica</taxon>
    </lineage>
</organism>
<dbReference type="AlphaFoldDB" id="A0A6J1DWB7"/>
<name>A0A6J1DWB7_MOMCH</name>
<gene>
    <name evidence="3" type="primary">LOC111024667</name>
</gene>
<keyword evidence="1" id="KW-0378">Hydrolase</keyword>
<evidence type="ECO:0000313" key="2">
    <source>
        <dbReference type="Proteomes" id="UP000504603"/>
    </source>
</evidence>
<dbReference type="OrthoDB" id="10263094at2759"/>
<sequence>MQFGELCPVVQVLFDVAVYTDFVQDLATPATFYKVPTNIENYLKISKFLPKLNNERLEDRNSTYKERFSSLNKLVLLMNENETILIPKESALFGYYKDGSTDEVLPAQETELYKEDWIGLRSLDERGKVVYETVPGVHADSPDETLNKFVVPYLVDDAAAWALKSAIRTKLKQLHSNKA</sequence>
<proteinExistence type="predicted"/>
<dbReference type="SUPFAM" id="SSF53474">
    <property type="entry name" value="alpha/beta-Hydrolases"/>
    <property type="match status" value="1"/>
</dbReference>
<dbReference type="KEGG" id="mcha:111024667"/>
<dbReference type="Proteomes" id="UP000504603">
    <property type="component" value="Unplaced"/>
</dbReference>
<dbReference type="Gene3D" id="3.40.50.1820">
    <property type="entry name" value="alpha/beta hydrolase"/>
    <property type="match status" value="1"/>
</dbReference>
<accession>A0A6J1DWB7</accession>
<dbReference type="Pfam" id="PF02089">
    <property type="entry name" value="Palm_thioest"/>
    <property type="match status" value="1"/>
</dbReference>
<protein>
    <submittedName>
        <fullName evidence="3">Palmitoyl-protein thioesterase 1-like</fullName>
    </submittedName>
</protein>